<evidence type="ECO:0000313" key="1">
    <source>
        <dbReference type="EMBL" id="CAA9296959.1"/>
    </source>
</evidence>
<proteinExistence type="predicted"/>
<gene>
    <name evidence="1" type="ORF">AVDCRST_MAG94-99</name>
</gene>
<sequence length="31" mass="3378">FAQKGKWPEDLFGISNSSLSPLKTVMGRLAV</sequence>
<dbReference type="AlphaFoldDB" id="A0A6J4K6Q9"/>
<feature type="non-terminal residue" evidence="1">
    <location>
        <position position="1"/>
    </location>
</feature>
<name>A0A6J4K6Q9_9CYAN</name>
<reference evidence="1" key="1">
    <citation type="submission" date="2020-02" db="EMBL/GenBank/DDBJ databases">
        <authorList>
            <person name="Meier V. D."/>
        </authorList>
    </citation>
    <scope>NUCLEOTIDE SEQUENCE</scope>
    <source>
        <strain evidence="1">AVDCRST_MAG94</strain>
    </source>
</reference>
<protein>
    <submittedName>
        <fullName evidence="1">Uncharacterized protein</fullName>
    </submittedName>
</protein>
<accession>A0A6J4K6Q9</accession>
<dbReference type="EMBL" id="CADCTY010000036">
    <property type="protein sequence ID" value="CAA9296959.1"/>
    <property type="molecule type" value="Genomic_DNA"/>
</dbReference>
<organism evidence="1">
    <name type="scientific">uncultured Leptolyngbya sp</name>
    <dbReference type="NCBI Taxonomy" id="332963"/>
    <lineage>
        <taxon>Bacteria</taxon>
        <taxon>Bacillati</taxon>
        <taxon>Cyanobacteriota</taxon>
        <taxon>Cyanophyceae</taxon>
        <taxon>Leptolyngbyales</taxon>
        <taxon>Leptolyngbyaceae</taxon>
        <taxon>Leptolyngbya group</taxon>
        <taxon>Leptolyngbya</taxon>
        <taxon>environmental samples</taxon>
    </lineage>
</organism>